<comment type="caution">
    <text evidence="3">The sequence shown here is derived from an EMBL/GenBank/DDBJ whole genome shotgun (WGS) entry which is preliminary data.</text>
</comment>
<keyword evidence="1" id="KW-0732">Signal</keyword>
<dbReference type="AlphaFoldDB" id="A0AAV2ALZ3"/>
<evidence type="ECO:0000256" key="1">
    <source>
        <dbReference type="SAM" id="SignalP"/>
    </source>
</evidence>
<proteinExistence type="predicted"/>
<accession>A0AAV2ALZ3</accession>
<keyword evidence="4" id="KW-1185">Reference proteome</keyword>
<dbReference type="EMBL" id="CAXIEN010000177">
    <property type="protein sequence ID" value="CAL1284295.1"/>
    <property type="molecule type" value="Genomic_DNA"/>
</dbReference>
<dbReference type="PANTHER" id="PTHR36299:SF2">
    <property type="entry name" value="DUF4773 DOMAIN-CONTAINING PROTEIN"/>
    <property type="match status" value="1"/>
</dbReference>
<dbReference type="Proteomes" id="UP001497382">
    <property type="component" value="Unassembled WGS sequence"/>
</dbReference>
<sequence length="244" mass="27521">MFLRIFIFLVVASFVRSTTAYGVAQISHPLGIVRLPRNVKNSEVSNNSLEMNVVENPNQCLCVKSECGCCFHLHVPEIKLDSSGCLEFAYLSEDIGLAISFTFDGRTLLNTSVSVKHPPPLCIMIPFLERYGHLCVDFYNVDFSSTHYSACVKIDVAIWPFCAIPFELGCFRINGLHMTDHETVTKNVTFLENLNNEKVWRKAGYHWGYAVCSSNSIYVSSFYQVAMTNVLLFALVCSAWKLQM</sequence>
<dbReference type="PANTHER" id="PTHR36299">
    <property type="entry name" value="AGAP008005-PA"/>
    <property type="match status" value="1"/>
</dbReference>
<dbReference type="InterPro" id="IPR031941">
    <property type="entry name" value="DUF4773"/>
</dbReference>
<feature type="domain" description="DUF4773" evidence="2">
    <location>
        <begin position="59"/>
        <end position="174"/>
    </location>
</feature>
<evidence type="ECO:0000313" key="3">
    <source>
        <dbReference type="EMBL" id="CAL1284295.1"/>
    </source>
</evidence>
<gene>
    <name evidence="3" type="ORF">LARSCL_LOCUS13066</name>
</gene>
<feature type="signal peptide" evidence="1">
    <location>
        <begin position="1"/>
        <end position="20"/>
    </location>
</feature>
<feature type="chain" id="PRO_5043920536" description="DUF4773 domain-containing protein" evidence="1">
    <location>
        <begin position="21"/>
        <end position="244"/>
    </location>
</feature>
<organism evidence="3 4">
    <name type="scientific">Larinioides sclopetarius</name>
    <dbReference type="NCBI Taxonomy" id="280406"/>
    <lineage>
        <taxon>Eukaryota</taxon>
        <taxon>Metazoa</taxon>
        <taxon>Ecdysozoa</taxon>
        <taxon>Arthropoda</taxon>
        <taxon>Chelicerata</taxon>
        <taxon>Arachnida</taxon>
        <taxon>Araneae</taxon>
        <taxon>Araneomorphae</taxon>
        <taxon>Entelegynae</taxon>
        <taxon>Araneoidea</taxon>
        <taxon>Araneidae</taxon>
        <taxon>Larinioides</taxon>
    </lineage>
</organism>
<evidence type="ECO:0000259" key="2">
    <source>
        <dbReference type="Pfam" id="PF15998"/>
    </source>
</evidence>
<protein>
    <recommendedName>
        <fullName evidence="2">DUF4773 domain-containing protein</fullName>
    </recommendedName>
</protein>
<dbReference type="Pfam" id="PF15998">
    <property type="entry name" value="DUF4773"/>
    <property type="match status" value="1"/>
</dbReference>
<evidence type="ECO:0000313" key="4">
    <source>
        <dbReference type="Proteomes" id="UP001497382"/>
    </source>
</evidence>
<reference evidence="3 4" key="1">
    <citation type="submission" date="2024-04" db="EMBL/GenBank/DDBJ databases">
        <authorList>
            <person name="Rising A."/>
            <person name="Reimegard J."/>
            <person name="Sonavane S."/>
            <person name="Akerstrom W."/>
            <person name="Nylinder S."/>
            <person name="Hedman E."/>
            <person name="Kallberg Y."/>
        </authorList>
    </citation>
    <scope>NUCLEOTIDE SEQUENCE [LARGE SCALE GENOMIC DNA]</scope>
</reference>
<name>A0AAV2ALZ3_9ARAC</name>